<comment type="caution">
    <text evidence="8">The sequence shown here is derived from an EMBL/GenBank/DDBJ whole genome shotgun (WGS) entry which is preliminary data.</text>
</comment>
<evidence type="ECO:0000256" key="7">
    <source>
        <dbReference type="RuleBase" id="RU003827"/>
    </source>
</evidence>
<keyword evidence="4" id="KW-0732">Signal</keyword>
<protein>
    <submittedName>
        <fullName evidence="8">Uncharacterized protein</fullName>
    </submittedName>
</protein>
<comment type="similarity">
    <text evidence="2 7">Belongs to the EMP24/GP25L family.</text>
</comment>
<dbReference type="Proteomes" id="UP000447434">
    <property type="component" value="Chromosome 9"/>
</dbReference>
<dbReference type="PROSITE" id="PS50866">
    <property type="entry name" value="GOLD"/>
    <property type="match status" value="1"/>
</dbReference>
<dbReference type="GO" id="GO:0016020">
    <property type="term" value="C:membrane"/>
    <property type="evidence" value="ECO:0007669"/>
    <property type="project" value="UniProtKB-SubCell"/>
</dbReference>
<sequence>MVMMMMMFGLNPKPFFDLSILLLLLFFCSSTESLRFELQSSSTKCISEDIKSNSMTVGKYSIVNPNEGYPLPDSHRVTVRVTSSFGNNYHYGDKVQSGQFAFLAAESGDYMTCFWATEHEPKATLTIDFEWKSGVAAKDWSNVAKKGQVDVMELEIKKLYETVTDIHDEMFYLREREEEMQQLNKSTNDRMFWFSFLSLFVCLSVAGLQLWHLKGFFEKKKLI</sequence>
<dbReference type="InterPro" id="IPR015720">
    <property type="entry name" value="Emp24-like"/>
</dbReference>
<evidence type="ECO:0000256" key="4">
    <source>
        <dbReference type="ARBA" id="ARBA00022729"/>
    </source>
</evidence>
<keyword evidence="9" id="KW-1185">Reference proteome</keyword>
<organism evidence="8 9">
    <name type="scientific">Lupinus albus</name>
    <name type="common">White lupine</name>
    <name type="synonym">Lupinus termis</name>
    <dbReference type="NCBI Taxonomy" id="3870"/>
    <lineage>
        <taxon>Eukaryota</taxon>
        <taxon>Viridiplantae</taxon>
        <taxon>Streptophyta</taxon>
        <taxon>Embryophyta</taxon>
        <taxon>Tracheophyta</taxon>
        <taxon>Spermatophyta</taxon>
        <taxon>Magnoliopsida</taxon>
        <taxon>eudicotyledons</taxon>
        <taxon>Gunneridae</taxon>
        <taxon>Pentapetalae</taxon>
        <taxon>rosids</taxon>
        <taxon>fabids</taxon>
        <taxon>Fabales</taxon>
        <taxon>Fabaceae</taxon>
        <taxon>Papilionoideae</taxon>
        <taxon>50 kb inversion clade</taxon>
        <taxon>genistoids sensu lato</taxon>
        <taxon>core genistoids</taxon>
        <taxon>Genisteae</taxon>
        <taxon>Lupinus</taxon>
    </lineage>
</organism>
<comment type="subcellular location">
    <subcellularLocation>
        <location evidence="1 7">Membrane</location>
        <topology evidence="1 7">Single-pass type I membrane protein</topology>
    </subcellularLocation>
</comment>
<dbReference type="SMART" id="SM01190">
    <property type="entry name" value="EMP24_GP25L"/>
    <property type="match status" value="1"/>
</dbReference>
<evidence type="ECO:0000313" key="8">
    <source>
        <dbReference type="EMBL" id="KAE9607359.1"/>
    </source>
</evidence>
<proteinExistence type="inferred from homology"/>
<evidence type="ECO:0000256" key="2">
    <source>
        <dbReference type="ARBA" id="ARBA00007104"/>
    </source>
</evidence>
<dbReference type="OrthoDB" id="1929172at2759"/>
<dbReference type="Pfam" id="PF01105">
    <property type="entry name" value="EMP24_GP25L"/>
    <property type="match status" value="1"/>
</dbReference>
<keyword evidence="5" id="KW-1133">Transmembrane helix</keyword>
<evidence type="ECO:0000313" key="9">
    <source>
        <dbReference type="Proteomes" id="UP000447434"/>
    </source>
</evidence>
<dbReference type="AlphaFoldDB" id="A0A6A5LQJ0"/>
<evidence type="ECO:0000256" key="5">
    <source>
        <dbReference type="ARBA" id="ARBA00022989"/>
    </source>
</evidence>
<dbReference type="EMBL" id="WOCE01000009">
    <property type="protein sequence ID" value="KAE9607359.1"/>
    <property type="molecule type" value="Genomic_DNA"/>
</dbReference>
<accession>A0A6A5LQJ0</accession>
<name>A0A6A5LQJ0_LUPAL</name>
<evidence type="ECO:0000256" key="6">
    <source>
        <dbReference type="ARBA" id="ARBA00023136"/>
    </source>
</evidence>
<evidence type="ECO:0000256" key="3">
    <source>
        <dbReference type="ARBA" id="ARBA00022692"/>
    </source>
</evidence>
<keyword evidence="3 7" id="KW-0812">Transmembrane</keyword>
<reference evidence="9" key="1">
    <citation type="journal article" date="2020" name="Nat. Commun.">
        <title>Genome sequence of the cluster root forming white lupin.</title>
        <authorList>
            <person name="Hufnagel B."/>
            <person name="Marques A."/>
            <person name="Soriano A."/>
            <person name="Marques L."/>
            <person name="Divol F."/>
            <person name="Doumas P."/>
            <person name="Sallet E."/>
            <person name="Mancinotti D."/>
            <person name="Carrere S."/>
            <person name="Marande W."/>
            <person name="Arribat S."/>
            <person name="Keller J."/>
            <person name="Huneau C."/>
            <person name="Blein T."/>
            <person name="Aime D."/>
            <person name="Laguerre M."/>
            <person name="Taylor J."/>
            <person name="Schubert V."/>
            <person name="Nelson M."/>
            <person name="Geu-Flores F."/>
            <person name="Crespi M."/>
            <person name="Gallardo-Guerrero K."/>
            <person name="Delaux P.-M."/>
            <person name="Salse J."/>
            <person name="Berges H."/>
            <person name="Guyot R."/>
            <person name="Gouzy J."/>
            <person name="Peret B."/>
        </authorList>
    </citation>
    <scope>NUCLEOTIDE SEQUENCE [LARGE SCALE GENOMIC DNA]</scope>
    <source>
        <strain evidence="9">cv. Amiga</strain>
    </source>
</reference>
<gene>
    <name evidence="8" type="ORF">Lalb_Chr09g0329181</name>
</gene>
<dbReference type="InterPro" id="IPR009038">
    <property type="entry name" value="GOLD_dom"/>
</dbReference>
<evidence type="ECO:0000256" key="1">
    <source>
        <dbReference type="ARBA" id="ARBA00004479"/>
    </source>
</evidence>
<keyword evidence="6" id="KW-0472">Membrane</keyword>
<dbReference type="PANTHER" id="PTHR22811">
    <property type="entry name" value="TRANSMEMBRANE EMP24 DOMAIN-CONTAINING PROTEIN"/>
    <property type="match status" value="1"/>
</dbReference>